<evidence type="ECO:0000259" key="9">
    <source>
        <dbReference type="Pfam" id="PF00361"/>
    </source>
</evidence>
<keyword evidence="8 11" id="KW-0496">Mitochondrion</keyword>
<feature type="transmembrane region" description="Helical" evidence="8">
    <location>
        <begin position="20"/>
        <end position="38"/>
    </location>
</feature>
<feature type="transmembrane region" description="Helical" evidence="8">
    <location>
        <begin position="97"/>
        <end position="122"/>
    </location>
</feature>
<dbReference type="PANTHER" id="PTHR42829:SF2">
    <property type="entry name" value="NADH-UBIQUINONE OXIDOREDUCTASE CHAIN 5"/>
    <property type="match status" value="1"/>
</dbReference>
<dbReference type="Pfam" id="PF00662">
    <property type="entry name" value="Proton_antipo_N"/>
    <property type="match status" value="1"/>
</dbReference>
<feature type="transmembrane region" description="Helical" evidence="8">
    <location>
        <begin position="542"/>
        <end position="559"/>
    </location>
</feature>
<feature type="transmembrane region" description="Helical" evidence="8">
    <location>
        <begin position="424"/>
        <end position="444"/>
    </location>
</feature>
<feature type="domain" description="NADH:quinone oxidoreductase/Mrp antiporter transmembrane" evidence="9">
    <location>
        <begin position="115"/>
        <end position="393"/>
    </location>
</feature>
<evidence type="ECO:0000256" key="1">
    <source>
        <dbReference type="ARBA" id="ARBA00004141"/>
    </source>
</evidence>
<proteinExistence type="inferred from homology"/>
<gene>
    <name evidence="11" type="primary">ND5</name>
</gene>
<keyword evidence="8" id="KW-0830">Ubiquinone</keyword>
<evidence type="ECO:0000256" key="6">
    <source>
        <dbReference type="ARBA" id="ARBA00023136"/>
    </source>
</evidence>
<comment type="function">
    <text evidence="8">Core subunit of the mitochondrial membrane respiratory chain NADH dehydrogenase (Complex I) which catalyzes electron transfer from NADH through the respiratory chain, using ubiquinone as an electron acceptor. Essential for the catalytic activity and assembly of complex I.</text>
</comment>
<dbReference type="GO" id="GO:0042773">
    <property type="term" value="P:ATP synthesis coupled electron transport"/>
    <property type="evidence" value="ECO:0007669"/>
    <property type="project" value="InterPro"/>
</dbReference>
<dbReference type="GO" id="GO:0016020">
    <property type="term" value="C:membrane"/>
    <property type="evidence" value="ECO:0007669"/>
    <property type="project" value="UniProtKB-SubCell"/>
</dbReference>
<dbReference type="Pfam" id="PF00361">
    <property type="entry name" value="Proton_antipo_M"/>
    <property type="match status" value="1"/>
</dbReference>
<feature type="transmembrane region" description="Helical" evidence="8">
    <location>
        <begin position="343"/>
        <end position="365"/>
    </location>
</feature>
<evidence type="ECO:0000256" key="8">
    <source>
        <dbReference type="RuleBase" id="RU003404"/>
    </source>
</evidence>
<dbReference type="PANTHER" id="PTHR42829">
    <property type="entry name" value="NADH-UBIQUINONE OXIDOREDUCTASE CHAIN 5"/>
    <property type="match status" value="1"/>
</dbReference>
<dbReference type="AlphaFoldDB" id="A0A1S5R100"/>
<organism evidence="11">
    <name type="scientific">Arion ater rufus</name>
    <dbReference type="NCBI Taxonomy" id="2751870"/>
    <lineage>
        <taxon>Eukaryota</taxon>
        <taxon>Metazoa</taxon>
        <taxon>Spiralia</taxon>
        <taxon>Lophotrochozoa</taxon>
        <taxon>Mollusca</taxon>
        <taxon>Gastropoda</taxon>
        <taxon>Heterobranchia</taxon>
        <taxon>Euthyneura</taxon>
        <taxon>Panpulmonata</taxon>
        <taxon>Eupulmonata</taxon>
        <taxon>Stylommatophora</taxon>
        <taxon>Helicina</taxon>
        <taxon>Arionoidea</taxon>
        <taxon>Arionidae</taxon>
        <taxon>Arion</taxon>
    </lineage>
</organism>
<protein>
    <recommendedName>
        <fullName evidence="3 8">NADH-ubiquinone oxidoreductase chain 5</fullName>
        <ecNumber evidence="2 8">7.1.1.2</ecNumber>
    </recommendedName>
</protein>
<feature type="domain" description="NADH-Ubiquinone oxidoreductase (complex I) chain 5 N-terminal" evidence="10">
    <location>
        <begin position="50"/>
        <end position="98"/>
    </location>
</feature>
<dbReference type="EMBL" id="KT626607">
    <property type="protein sequence ID" value="ANA11067.1"/>
    <property type="molecule type" value="Genomic_DNA"/>
</dbReference>
<comment type="catalytic activity">
    <reaction evidence="7 8">
        <text>a ubiquinone + NADH + 5 H(+)(in) = a ubiquinol + NAD(+) + 4 H(+)(out)</text>
        <dbReference type="Rhea" id="RHEA:29091"/>
        <dbReference type="Rhea" id="RHEA-COMP:9565"/>
        <dbReference type="Rhea" id="RHEA-COMP:9566"/>
        <dbReference type="ChEBI" id="CHEBI:15378"/>
        <dbReference type="ChEBI" id="CHEBI:16389"/>
        <dbReference type="ChEBI" id="CHEBI:17976"/>
        <dbReference type="ChEBI" id="CHEBI:57540"/>
        <dbReference type="ChEBI" id="CHEBI:57945"/>
        <dbReference type="EC" id="7.1.1.2"/>
    </reaction>
</comment>
<comment type="similarity">
    <text evidence="8">Belongs to the complex I subunit 5 family.</text>
</comment>
<keyword evidence="8" id="KW-0520">NAD</keyword>
<sequence length="560" mass="63529">MRGEKDYILNALHSKNRFSLLLGLLFCGMMCMLMQFMLNLNTTIIEYTLMEVSSTSFTISFIVDKISLSFSAMVMLIACSVYIFASNYMQMDINYVRFIWILSMFVLSMNILIFAGSFFMLLLGWDGLGITSFALIIYYSSTSSLIAGYVTLLVNRLGDVFIMTSMCMLVYLGQFNLYSYSNTFYWLFLLWMLASFTKSAQYPFSAWLPEAMAAPTPVSALVHSSTLVTAGIYLMTRFSVSQNLPEEILGTMAFTGSITCLMGGMCALYENDVKKVVALSTLSQLGLMMYSLSLGTPSLTLFHLYMHALFKALLFLCVGLVLMMSFGNQDMRLMGGLLNKTPLLSIFFNLSTLCLMGIPFMSAYYTKHVILEMMCSSHLNLLSLMGIYMGSVFTAAYMVRLMLSLNWGYQNLSLIITPQNFRNYTPLFLLGFMSICGGKVMTLFELSFITVNFLPITPVWFMNFTALWGIMLGLYLWAPKNNYIMSSLWLSNPFKLGLSSLMYSLQYFLSQLEGKWLSPSPLLKVKSSYTLMQVLYWPFNNVGLPFRIMCILTFTYMACY</sequence>
<keyword evidence="6 8" id="KW-0472">Membrane</keyword>
<feature type="transmembrane region" description="Helical" evidence="8">
    <location>
        <begin position="128"/>
        <end position="153"/>
    </location>
</feature>
<dbReference type="PRINTS" id="PR01434">
    <property type="entry name" value="NADHDHGNASE5"/>
</dbReference>
<dbReference type="InterPro" id="IPR001750">
    <property type="entry name" value="ND/Mrp_TM"/>
</dbReference>
<feature type="transmembrane region" description="Helical" evidence="8">
    <location>
        <begin position="58"/>
        <end position="85"/>
    </location>
</feature>
<dbReference type="InterPro" id="IPR001516">
    <property type="entry name" value="Proton_antipo_N"/>
</dbReference>
<feature type="transmembrane region" description="Helical" evidence="8">
    <location>
        <begin position="216"/>
        <end position="236"/>
    </location>
</feature>
<reference evidence="11" key="1">
    <citation type="journal article" date="2016" name="BMC Evol. Biol.">
        <title>Positive selection on panpulmonate mitogenomes provide new clues on adaptations to terrestrial life.</title>
        <authorList>
            <person name="Romero P.E."/>
            <person name="Weigand A.M."/>
            <person name="Pfenninger M."/>
        </authorList>
    </citation>
    <scope>NUCLEOTIDE SEQUENCE</scope>
</reference>
<accession>A0A1S5R100</accession>
<evidence type="ECO:0000313" key="11">
    <source>
        <dbReference type="EMBL" id="ANA11067.1"/>
    </source>
</evidence>
<evidence type="ECO:0000259" key="10">
    <source>
        <dbReference type="Pfam" id="PF00662"/>
    </source>
</evidence>
<evidence type="ECO:0000256" key="5">
    <source>
        <dbReference type="ARBA" id="ARBA00022989"/>
    </source>
</evidence>
<dbReference type="InterPro" id="IPR003945">
    <property type="entry name" value="NU5C-like"/>
</dbReference>
<dbReference type="GO" id="GO:0008137">
    <property type="term" value="F:NADH dehydrogenase (ubiquinone) activity"/>
    <property type="evidence" value="ECO:0007669"/>
    <property type="project" value="UniProtKB-EC"/>
</dbReference>
<evidence type="ECO:0000256" key="2">
    <source>
        <dbReference type="ARBA" id="ARBA00012944"/>
    </source>
</evidence>
<name>A0A1S5R100_9EUPU</name>
<feature type="transmembrane region" description="Helical" evidence="8">
    <location>
        <begin position="456"/>
        <end position="477"/>
    </location>
</feature>
<evidence type="ECO:0000256" key="7">
    <source>
        <dbReference type="ARBA" id="ARBA00049551"/>
    </source>
</evidence>
<dbReference type="EC" id="7.1.1.2" evidence="2 8"/>
<feature type="transmembrane region" description="Helical" evidence="8">
    <location>
        <begin position="248"/>
        <end position="269"/>
    </location>
</feature>
<keyword evidence="4 8" id="KW-0812">Transmembrane</keyword>
<feature type="transmembrane region" description="Helical" evidence="8">
    <location>
        <begin position="302"/>
        <end position="322"/>
    </location>
</feature>
<evidence type="ECO:0000256" key="3">
    <source>
        <dbReference type="ARBA" id="ARBA00021096"/>
    </source>
</evidence>
<geneLocation type="mitochondrion" evidence="11"/>
<evidence type="ECO:0000256" key="4">
    <source>
        <dbReference type="ARBA" id="ARBA00022692"/>
    </source>
</evidence>
<keyword evidence="5 8" id="KW-1133">Transmembrane helix</keyword>
<keyword evidence="8" id="KW-0813">Transport</keyword>
<feature type="transmembrane region" description="Helical" evidence="8">
    <location>
        <begin position="385"/>
        <end position="403"/>
    </location>
</feature>
<dbReference type="GO" id="GO:0015990">
    <property type="term" value="P:electron transport coupled proton transport"/>
    <property type="evidence" value="ECO:0007669"/>
    <property type="project" value="TreeGrafter"/>
</dbReference>
<comment type="subcellular location">
    <subcellularLocation>
        <location evidence="1">Membrane</location>
        <topology evidence="1">Multi-pass membrane protein</topology>
    </subcellularLocation>
</comment>
<feature type="transmembrane region" description="Helical" evidence="8">
    <location>
        <begin position="184"/>
        <end position="204"/>
    </location>
</feature>
<dbReference type="GO" id="GO:0003954">
    <property type="term" value="F:NADH dehydrogenase activity"/>
    <property type="evidence" value="ECO:0007669"/>
    <property type="project" value="TreeGrafter"/>
</dbReference>